<dbReference type="InterPro" id="IPR054082">
    <property type="entry name" value="Talin_IBS2B"/>
</dbReference>
<dbReference type="PANTHER" id="PTHR19981">
    <property type="entry name" value="TALIN"/>
    <property type="match status" value="1"/>
</dbReference>
<comment type="cofactor">
    <cofactor evidence="1">
        <name>Mn(2+)</name>
        <dbReference type="ChEBI" id="CHEBI:29035"/>
    </cofactor>
</comment>
<dbReference type="PANTHER" id="PTHR19981:SF1">
    <property type="entry name" value="RHEA, ISOFORM B"/>
    <property type="match status" value="1"/>
</dbReference>
<feature type="transmembrane region" description="Helical" evidence="18">
    <location>
        <begin position="689"/>
        <end position="709"/>
    </location>
</feature>
<comment type="caution">
    <text evidence="20">The sequence shown here is derived from an EMBL/GenBank/DDBJ whole genome shotgun (WGS) entry which is preliminary data.</text>
</comment>
<evidence type="ECO:0000256" key="8">
    <source>
        <dbReference type="ARBA" id="ARBA00022679"/>
    </source>
</evidence>
<feature type="region of interest" description="Disordered" evidence="17">
    <location>
        <begin position="562"/>
        <end position="594"/>
    </location>
</feature>
<evidence type="ECO:0000256" key="11">
    <source>
        <dbReference type="ARBA" id="ARBA00022968"/>
    </source>
</evidence>
<gene>
    <name evidence="20" type="ORF">L9F63_014624</name>
</gene>
<evidence type="ECO:0000256" key="2">
    <source>
        <dbReference type="ARBA" id="ARBA00004323"/>
    </source>
</evidence>
<dbReference type="InterPro" id="IPR002558">
    <property type="entry name" value="ILWEQ_dom"/>
</dbReference>
<evidence type="ECO:0000256" key="13">
    <source>
        <dbReference type="ARBA" id="ARBA00023034"/>
    </source>
</evidence>
<evidence type="ECO:0000256" key="18">
    <source>
        <dbReference type="SAM" id="Phobius"/>
    </source>
</evidence>
<dbReference type="FunFam" id="1.20.1410.10:FF:000001">
    <property type="entry name" value="Talin 2"/>
    <property type="match status" value="1"/>
</dbReference>
<evidence type="ECO:0000256" key="1">
    <source>
        <dbReference type="ARBA" id="ARBA00001936"/>
    </source>
</evidence>
<evidence type="ECO:0000256" key="7">
    <source>
        <dbReference type="ARBA" id="ARBA00022676"/>
    </source>
</evidence>
<comment type="pathway">
    <text evidence="4">Protein modification; protein glycosylation.</text>
</comment>
<keyword evidence="8" id="KW-0808">Transferase</keyword>
<reference evidence="20" key="2">
    <citation type="submission" date="2023-05" db="EMBL/GenBank/DDBJ databases">
        <authorList>
            <person name="Fouks B."/>
        </authorList>
    </citation>
    <scope>NUCLEOTIDE SEQUENCE</scope>
    <source>
        <strain evidence="20">Stay&amp;Tobe</strain>
        <tissue evidence="20">Testes</tissue>
    </source>
</reference>
<keyword evidence="10" id="KW-0479">Metal-binding</keyword>
<evidence type="ECO:0000256" key="10">
    <source>
        <dbReference type="ARBA" id="ARBA00022723"/>
    </source>
</evidence>
<evidence type="ECO:0000256" key="6">
    <source>
        <dbReference type="ARBA" id="ARBA00022490"/>
    </source>
</evidence>
<name>A0AAD8EKU4_DIPPU</name>
<keyword evidence="12 18" id="KW-1133">Transmembrane helix</keyword>
<feature type="compositionally biased region" description="Polar residues" evidence="17">
    <location>
        <begin position="483"/>
        <end position="501"/>
    </location>
</feature>
<evidence type="ECO:0000256" key="17">
    <source>
        <dbReference type="SAM" id="MobiDB-lite"/>
    </source>
</evidence>
<keyword evidence="15" id="KW-0464">Manganese</keyword>
<dbReference type="GO" id="GO:0098609">
    <property type="term" value="P:cell-cell adhesion"/>
    <property type="evidence" value="ECO:0007669"/>
    <property type="project" value="TreeGrafter"/>
</dbReference>
<evidence type="ECO:0000256" key="16">
    <source>
        <dbReference type="SAM" id="Coils"/>
    </source>
</evidence>
<dbReference type="GO" id="GO:0046872">
    <property type="term" value="F:metal ion binding"/>
    <property type="evidence" value="ECO:0007669"/>
    <property type="project" value="UniProtKB-KW"/>
</dbReference>
<dbReference type="AlphaFoldDB" id="A0AAD8EKU4"/>
<feature type="domain" description="I/LWEQ" evidence="19">
    <location>
        <begin position="184"/>
        <end position="422"/>
    </location>
</feature>
<dbReference type="GO" id="GO:0008375">
    <property type="term" value="F:acetylglucosaminyltransferase activity"/>
    <property type="evidence" value="ECO:0007669"/>
    <property type="project" value="InterPro"/>
</dbReference>
<comment type="subcellular location">
    <subcellularLocation>
        <location evidence="3">Cytoplasm</location>
    </subcellularLocation>
    <subcellularLocation>
        <location evidence="2">Golgi apparatus membrane</location>
        <topology evidence="2">Single-pass type II membrane protein</topology>
    </subcellularLocation>
</comment>
<dbReference type="InterPro" id="IPR004139">
    <property type="entry name" value="Glyco_trans_13"/>
</dbReference>
<keyword evidence="9 18" id="KW-0812">Transmembrane</keyword>
<dbReference type="Proteomes" id="UP001233999">
    <property type="component" value="Unassembled WGS sequence"/>
</dbReference>
<comment type="similarity">
    <text evidence="5">Belongs to the glycosyltransferase 13 family.</text>
</comment>
<evidence type="ECO:0000259" key="19">
    <source>
        <dbReference type="PROSITE" id="PS50945"/>
    </source>
</evidence>
<feature type="coiled-coil region" evidence="16">
    <location>
        <begin position="728"/>
        <end position="759"/>
    </location>
</feature>
<evidence type="ECO:0000313" key="21">
    <source>
        <dbReference type="Proteomes" id="UP001233999"/>
    </source>
</evidence>
<evidence type="ECO:0000256" key="5">
    <source>
        <dbReference type="ARBA" id="ARBA00006492"/>
    </source>
</evidence>
<keyword evidence="7" id="KW-0328">Glycosyltransferase</keyword>
<dbReference type="SUPFAM" id="SSF109885">
    <property type="entry name" value="I/LWEQ domain"/>
    <property type="match status" value="1"/>
</dbReference>
<evidence type="ECO:0000256" key="15">
    <source>
        <dbReference type="ARBA" id="ARBA00023211"/>
    </source>
</evidence>
<evidence type="ECO:0000256" key="9">
    <source>
        <dbReference type="ARBA" id="ARBA00022692"/>
    </source>
</evidence>
<keyword evidence="16" id="KW-0175">Coiled coil</keyword>
<evidence type="ECO:0000256" key="3">
    <source>
        <dbReference type="ARBA" id="ARBA00004496"/>
    </source>
</evidence>
<dbReference type="GO" id="GO:0005886">
    <property type="term" value="C:plasma membrane"/>
    <property type="evidence" value="ECO:0007669"/>
    <property type="project" value="TreeGrafter"/>
</dbReference>
<evidence type="ECO:0000256" key="12">
    <source>
        <dbReference type="ARBA" id="ARBA00022989"/>
    </source>
</evidence>
<dbReference type="SMART" id="SM00307">
    <property type="entry name" value="ILWEQ"/>
    <property type="match status" value="1"/>
</dbReference>
<dbReference type="PROSITE" id="PS50945">
    <property type="entry name" value="I_LWEQ"/>
    <property type="match status" value="1"/>
</dbReference>
<dbReference type="GO" id="GO:0030036">
    <property type="term" value="P:actin cytoskeleton organization"/>
    <property type="evidence" value="ECO:0007669"/>
    <property type="project" value="TreeGrafter"/>
</dbReference>
<evidence type="ECO:0000256" key="4">
    <source>
        <dbReference type="ARBA" id="ARBA00004922"/>
    </source>
</evidence>
<dbReference type="EMBL" id="JASPKZ010003083">
    <property type="protein sequence ID" value="KAJ9593983.1"/>
    <property type="molecule type" value="Genomic_DNA"/>
</dbReference>
<dbReference type="Pfam" id="PF01608">
    <property type="entry name" value="I_LWEQ"/>
    <property type="match status" value="1"/>
</dbReference>
<sequence>MNHLKESAKVMVTNVTSLLKTVKAVEDEHTRGTRALESTIEAIAQEIRALHSPEQVKSHATPEELVRSTKAITVATAKAVAAGNSCKQEDVIAAANMGRKAISDMLTVCKGTANTADTEDLRNRTLQAGHDVGMQYRELLQTILHLLSRTGHAAEAKQSLPPISRRIAQCVTELVTAAELLKGSEWVDPDDPTVIAENELLGAAASIDAAAKKLASLRPRRSVQEADESLNFDEMILEAAKSIAAANSALVKAASAAQRELIDQGKVSRRPLTSSDDGQWSEGLISAARLVAAATHNLVESANSLVQGMASEEKLISSAKQVASSTAQLLVACKVKADPDADSTKRLQAAGNAVKRATDNLVRAAQQAIQQEEERSLVLNTRMVGGLAQEFNALSDVLRMEKQLQEARDRLTAIRVAKYRKGGDTSASDTEQDGYGSGYESFTTRSRFRHFVNVNSIENVTNTVTKSRYARELRSMRYETRSYDNTPSKTTNGNVQVSLSSPEKLRSSINKVERAYNDIKSSLDETKSPSTFTTQQVVLKPVQQQQQAYSVEETSKVTMKPMQSFSSSVTTNNYTAESQSSAGEEASTLEQRINSSRTDSTRVKLHKFRHFVNLRRQLHFWKSISRSYTSCQQCGQADDAYAKGKPKTLVSHRFQFFVTSQYWRKIFSIISCFHDYDVIRWTAMRKNQFIAFLFVSVCLWAVVTYYLFLDRPLSQKPDQEQIRVEEQLSVLEQRLKEQFKDSENLLKELKDSIQQQQKSAEDDDTAQIQDGVHTIKRIKALAERHLPDGGPVIAVLVFACNRITVKKCIDQLLKYRPSKEQFPIIVSQDCGHRPTADVIESYGDEITRIEQPDQSDITVPPKEKKFKGYFKIARHYGWALNHTFFTFNFNTVVIVEDDLDIAPRLL</sequence>
<reference evidence="20" key="1">
    <citation type="journal article" date="2023" name="IScience">
        <title>Live-bearing cockroach genome reveals convergent evolutionary mechanisms linked to viviparity in insects and beyond.</title>
        <authorList>
            <person name="Fouks B."/>
            <person name="Harrison M.C."/>
            <person name="Mikhailova A.A."/>
            <person name="Marchal E."/>
            <person name="English S."/>
            <person name="Carruthers M."/>
            <person name="Jennings E.C."/>
            <person name="Chiamaka E.L."/>
            <person name="Frigard R.A."/>
            <person name="Pippel M."/>
            <person name="Attardo G.M."/>
            <person name="Benoit J.B."/>
            <person name="Bornberg-Bauer E."/>
            <person name="Tobe S.S."/>
        </authorList>
    </citation>
    <scope>NUCLEOTIDE SEQUENCE</scope>
    <source>
        <strain evidence="20">Stay&amp;Tobe</strain>
    </source>
</reference>
<dbReference type="SUPFAM" id="SSF53448">
    <property type="entry name" value="Nucleotide-diphospho-sugar transferases"/>
    <property type="match status" value="1"/>
</dbReference>
<dbReference type="GO" id="GO:0005178">
    <property type="term" value="F:integrin binding"/>
    <property type="evidence" value="ECO:0007669"/>
    <property type="project" value="TreeGrafter"/>
</dbReference>
<feature type="compositionally biased region" description="Polar residues" evidence="17">
    <location>
        <begin position="562"/>
        <end position="575"/>
    </location>
</feature>
<keyword evidence="13" id="KW-0333">Golgi apparatus</keyword>
<dbReference type="GO" id="GO:0003779">
    <property type="term" value="F:actin binding"/>
    <property type="evidence" value="ECO:0007669"/>
    <property type="project" value="InterPro"/>
</dbReference>
<dbReference type="Gene3D" id="1.20.1410.10">
    <property type="entry name" value="I/LWEQ domain"/>
    <property type="match status" value="1"/>
</dbReference>
<keyword evidence="21" id="KW-1185">Reference proteome</keyword>
<dbReference type="Pfam" id="PF21896">
    <property type="entry name" value="Talin_IBS2B"/>
    <property type="match status" value="1"/>
</dbReference>
<keyword evidence="11" id="KW-0735">Signal-anchor</keyword>
<dbReference type="Pfam" id="PF03071">
    <property type="entry name" value="GNT-I"/>
    <property type="match status" value="1"/>
</dbReference>
<dbReference type="GO" id="GO:0000139">
    <property type="term" value="C:Golgi membrane"/>
    <property type="evidence" value="ECO:0007669"/>
    <property type="project" value="UniProtKB-SubCell"/>
</dbReference>
<dbReference type="InterPro" id="IPR029044">
    <property type="entry name" value="Nucleotide-diphossugar_trans"/>
</dbReference>
<proteinExistence type="inferred from homology"/>
<dbReference type="Gene3D" id="1.20.1420.10">
    <property type="entry name" value="Talin, central domain"/>
    <property type="match status" value="2"/>
</dbReference>
<dbReference type="GO" id="GO:0005925">
    <property type="term" value="C:focal adhesion"/>
    <property type="evidence" value="ECO:0007669"/>
    <property type="project" value="TreeGrafter"/>
</dbReference>
<protein>
    <recommendedName>
        <fullName evidence="19">I/LWEQ domain-containing protein</fullName>
    </recommendedName>
</protein>
<evidence type="ECO:0000256" key="14">
    <source>
        <dbReference type="ARBA" id="ARBA00023136"/>
    </source>
</evidence>
<keyword evidence="6" id="KW-0963">Cytoplasm</keyword>
<keyword evidence="14 18" id="KW-0472">Membrane</keyword>
<feature type="compositionally biased region" description="Low complexity" evidence="17">
    <location>
        <begin position="576"/>
        <end position="586"/>
    </location>
</feature>
<dbReference type="Gene3D" id="3.90.550.10">
    <property type="entry name" value="Spore Coat Polysaccharide Biosynthesis Protein SpsA, Chain A"/>
    <property type="match status" value="1"/>
</dbReference>
<dbReference type="InterPro" id="IPR035964">
    <property type="entry name" value="I/LWEQ_dom_sf"/>
</dbReference>
<feature type="region of interest" description="Disordered" evidence="17">
    <location>
        <begin position="482"/>
        <end position="502"/>
    </location>
</feature>
<accession>A0AAD8EKU4</accession>
<feature type="coiled-coil region" evidence="16">
    <location>
        <begin position="347"/>
        <end position="417"/>
    </location>
</feature>
<evidence type="ECO:0000313" key="20">
    <source>
        <dbReference type="EMBL" id="KAJ9593983.1"/>
    </source>
</evidence>
<organism evidence="20 21">
    <name type="scientific">Diploptera punctata</name>
    <name type="common">Pacific beetle cockroach</name>
    <dbReference type="NCBI Taxonomy" id="6984"/>
    <lineage>
        <taxon>Eukaryota</taxon>
        <taxon>Metazoa</taxon>
        <taxon>Ecdysozoa</taxon>
        <taxon>Arthropoda</taxon>
        <taxon>Hexapoda</taxon>
        <taxon>Insecta</taxon>
        <taxon>Pterygota</taxon>
        <taxon>Neoptera</taxon>
        <taxon>Polyneoptera</taxon>
        <taxon>Dictyoptera</taxon>
        <taxon>Blattodea</taxon>
        <taxon>Blaberoidea</taxon>
        <taxon>Blaberidae</taxon>
        <taxon>Diplopterinae</taxon>
        <taxon>Diploptera</taxon>
    </lineage>
</organism>